<proteinExistence type="predicted"/>
<name>A0ABV9GHH2_9ACTN</name>
<accession>A0ABV9GHH2</accession>
<keyword evidence="1" id="KW-1133">Transmembrane helix</keyword>
<gene>
    <name evidence="2" type="ORF">ACFO9E_32760</name>
</gene>
<evidence type="ECO:0000256" key="1">
    <source>
        <dbReference type="SAM" id="Phobius"/>
    </source>
</evidence>
<feature type="transmembrane region" description="Helical" evidence="1">
    <location>
        <begin position="27"/>
        <end position="48"/>
    </location>
</feature>
<keyword evidence="3" id="KW-1185">Reference proteome</keyword>
<sequence>MQQLGLPAFSRFGALPSAMMRIVKTEIVVALIGAVGVMGAIVGTVVGARFQANGGHAQAAAARAAADTAARAAWHQTMRDLRWTVLSAYLRAAAEADEADEAAHRTGTPADIEAAKKAFHAYRLAYAEGELIASDVMIPALTTLNERMQRSHHEAMQRAPVTAAMRVLEDRRRLGDSAASQALQHLEEGMERGLAQPRMVEIARDALRLVPETSARLYGLSIILSWGDAYEAIIDYTSAARARSERLTIDRTSLVNVIRTELGTTA</sequence>
<reference evidence="3" key="1">
    <citation type="journal article" date="2019" name="Int. J. Syst. Evol. Microbiol.">
        <title>The Global Catalogue of Microorganisms (GCM) 10K type strain sequencing project: providing services to taxonomists for standard genome sequencing and annotation.</title>
        <authorList>
            <consortium name="The Broad Institute Genomics Platform"/>
            <consortium name="The Broad Institute Genome Sequencing Center for Infectious Disease"/>
            <person name="Wu L."/>
            <person name="Ma J."/>
        </authorList>
    </citation>
    <scope>NUCLEOTIDE SEQUENCE [LARGE SCALE GENOMIC DNA]</scope>
    <source>
        <strain evidence="3">CGMCC 4.7139</strain>
    </source>
</reference>
<keyword evidence="1" id="KW-0472">Membrane</keyword>
<organism evidence="2 3">
    <name type="scientific">Streptomyces maoxianensis</name>
    <dbReference type="NCBI Taxonomy" id="1459942"/>
    <lineage>
        <taxon>Bacteria</taxon>
        <taxon>Bacillati</taxon>
        <taxon>Actinomycetota</taxon>
        <taxon>Actinomycetes</taxon>
        <taxon>Kitasatosporales</taxon>
        <taxon>Streptomycetaceae</taxon>
        <taxon>Streptomyces</taxon>
    </lineage>
</organism>
<comment type="caution">
    <text evidence="2">The sequence shown here is derived from an EMBL/GenBank/DDBJ whole genome shotgun (WGS) entry which is preliminary data.</text>
</comment>
<dbReference type="Proteomes" id="UP001595993">
    <property type="component" value="Unassembled WGS sequence"/>
</dbReference>
<evidence type="ECO:0000313" key="2">
    <source>
        <dbReference type="EMBL" id="MFC4612487.1"/>
    </source>
</evidence>
<evidence type="ECO:0000313" key="3">
    <source>
        <dbReference type="Proteomes" id="UP001595993"/>
    </source>
</evidence>
<protein>
    <submittedName>
        <fullName evidence="2">Uncharacterized protein</fullName>
    </submittedName>
</protein>
<dbReference type="RefSeq" id="WP_381202676.1">
    <property type="nucleotide sequence ID" value="NZ_JBHSFE010000035.1"/>
</dbReference>
<dbReference type="EMBL" id="JBHSFE010000035">
    <property type="protein sequence ID" value="MFC4612487.1"/>
    <property type="molecule type" value="Genomic_DNA"/>
</dbReference>
<keyword evidence="1" id="KW-0812">Transmembrane</keyword>